<comment type="caution">
    <text evidence="1">The sequence shown here is derived from an EMBL/GenBank/DDBJ whole genome shotgun (WGS) entry which is preliminary data.</text>
</comment>
<dbReference type="EMBL" id="CAJVQA010021883">
    <property type="protein sequence ID" value="CAG8771059.1"/>
    <property type="molecule type" value="Genomic_DNA"/>
</dbReference>
<keyword evidence="2" id="KW-1185">Reference proteome</keyword>
<sequence length="615" mass="70736">MTTRWEPAVYLLATGSIVPNLHYGPFLCDWWYVKFNKENEVTKQTFYPFRVGYKCKTEIKGLQITTRIVQGNMLNSQVPGFCCEGNRISGNLSDNPTQVINSFYDKLFAEDKKNTRYSGLQIMGFDNQTILSELISDITFQLFNISINKLSIIIHSIGVSLNKDWGYAGEGYSISMLYNYKKEKALFYYRFKERCAFIEIYKTYQLDVSYYGTDSDDVWSQTGLLKAISKNDNIIELHQSLGEIYPKNYEISDRELRVWYAILNATECTNITPFNCQESKRSLDNNKRGPNGKQRILSIIADSFPYQILRQKLQISPNTINTAKMYAKINGYGCSAAPKPPMRLKNGLFIYKDDLGKLCSICSQYGYDVFFDLMNLVRKEFDNIEQQGPHAEFIYSCPLPGFGKPNYISPTQIYKLLKSDIEQLQPEYLDHTVPQETWMMPICRLSTSNSDSWDLRQWTTAKLHEELENLNIPVNKSMLRSELVKILKTNLCLETLDNLENNISNIENTTESTDLMDVDKSPDITLFSLPLGWALKHNQKYGKKEGKRLSKKCQANSSDRYTASDMHNGLLELVESGEINEEDIPTQSTIENWINHYSQESKKEAAEQVLLTQVA</sequence>
<accession>A0A9N9J9M4</accession>
<name>A0A9N9J9M4_9GLOM</name>
<evidence type="ECO:0000313" key="1">
    <source>
        <dbReference type="EMBL" id="CAG8771059.1"/>
    </source>
</evidence>
<dbReference type="OrthoDB" id="2340658at2759"/>
<reference evidence="1" key="1">
    <citation type="submission" date="2021-06" db="EMBL/GenBank/DDBJ databases">
        <authorList>
            <person name="Kallberg Y."/>
            <person name="Tangrot J."/>
            <person name="Rosling A."/>
        </authorList>
    </citation>
    <scope>NUCLEOTIDE SEQUENCE</scope>
    <source>
        <strain evidence="1">FL966</strain>
    </source>
</reference>
<dbReference type="Proteomes" id="UP000789759">
    <property type="component" value="Unassembled WGS sequence"/>
</dbReference>
<evidence type="ECO:0000313" key="2">
    <source>
        <dbReference type="Proteomes" id="UP000789759"/>
    </source>
</evidence>
<proteinExistence type="predicted"/>
<organism evidence="1 2">
    <name type="scientific">Cetraspora pellucida</name>
    <dbReference type="NCBI Taxonomy" id="1433469"/>
    <lineage>
        <taxon>Eukaryota</taxon>
        <taxon>Fungi</taxon>
        <taxon>Fungi incertae sedis</taxon>
        <taxon>Mucoromycota</taxon>
        <taxon>Glomeromycotina</taxon>
        <taxon>Glomeromycetes</taxon>
        <taxon>Diversisporales</taxon>
        <taxon>Gigasporaceae</taxon>
        <taxon>Cetraspora</taxon>
    </lineage>
</organism>
<protein>
    <submittedName>
        <fullName evidence="1">10212_t:CDS:1</fullName>
    </submittedName>
</protein>
<dbReference type="AlphaFoldDB" id="A0A9N9J9M4"/>
<gene>
    <name evidence="1" type="ORF">CPELLU_LOCUS15880</name>
</gene>
<feature type="non-terminal residue" evidence="1">
    <location>
        <position position="615"/>
    </location>
</feature>